<evidence type="ECO:0000313" key="1">
    <source>
        <dbReference type="EMBL" id="SMC40614.1"/>
    </source>
</evidence>
<sequence>MPDLTEPDPVDEAARLIRKTLARAPLKGEAIAVAAQARRAFDHCVMTDLTKGRDLFYVEPDAYGAAIARLARSKGAAR</sequence>
<dbReference type="STRING" id="937218.SAMN06297251_10242"/>
<evidence type="ECO:0000313" key="2">
    <source>
        <dbReference type="Proteomes" id="UP000192656"/>
    </source>
</evidence>
<name>A0A1W1YWU3_9HYPH</name>
<accession>A0A1W1YWU3</accession>
<proteinExistence type="predicted"/>
<gene>
    <name evidence="1" type="ORF">SAMN06297251_10242</name>
</gene>
<protein>
    <submittedName>
        <fullName evidence="1">Uncharacterized protein</fullName>
    </submittedName>
</protein>
<dbReference type="Proteomes" id="UP000192656">
    <property type="component" value="Unassembled WGS sequence"/>
</dbReference>
<reference evidence="1 2" key="1">
    <citation type="submission" date="2017-04" db="EMBL/GenBank/DDBJ databases">
        <authorList>
            <person name="Afonso C.L."/>
            <person name="Miller P.J."/>
            <person name="Scott M.A."/>
            <person name="Spackman E."/>
            <person name="Goraichik I."/>
            <person name="Dimitrov K.M."/>
            <person name="Suarez D.L."/>
            <person name="Swayne D.E."/>
        </authorList>
    </citation>
    <scope>NUCLEOTIDE SEQUENCE [LARGE SCALE GENOMIC DNA]</scope>
    <source>
        <strain evidence="1 2">CGMCC 1.10972</strain>
    </source>
</reference>
<dbReference type="EMBL" id="FWXR01000002">
    <property type="protein sequence ID" value="SMC40614.1"/>
    <property type="molecule type" value="Genomic_DNA"/>
</dbReference>
<keyword evidence="2" id="KW-1185">Reference proteome</keyword>
<dbReference type="AlphaFoldDB" id="A0A1W1YWU3"/>
<dbReference type="RefSeq" id="WP_084408513.1">
    <property type="nucleotide sequence ID" value="NZ_FWXR01000002.1"/>
</dbReference>
<organism evidence="1 2">
    <name type="scientific">Fulvimarina manganoxydans</name>
    <dbReference type="NCBI Taxonomy" id="937218"/>
    <lineage>
        <taxon>Bacteria</taxon>
        <taxon>Pseudomonadati</taxon>
        <taxon>Pseudomonadota</taxon>
        <taxon>Alphaproteobacteria</taxon>
        <taxon>Hyphomicrobiales</taxon>
        <taxon>Aurantimonadaceae</taxon>
        <taxon>Fulvimarina</taxon>
    </lineage>
</organism>